<dbReference type="Gene3D" id="2.60.120.260">
    <property type="entry name" value="Galactose-binding domain-like"/>
    <property type="match status" value="1"/>
</dbReference>
<dbReference type="InterPro" id="IPR017853">
    <property type="entry name" value="GH"/>
</dbReference>
<dbReference type="EC" id="3.2.1.23" evidence="8"/>
<evidence type="ECO:0000259" key="6">
    <source>
        <dbReference type="Pfam" id="PF16355"/>
    </source>
</evidence>
<dbReference type="Pfam" id="PF02836">
    <property type="entry name" value="Glyco_hydro_2_C"/>
    <property type="match status" value="1"/>
</dbReference>
<name>A0A1D7ZW72_LIMFE</name>
<dbReference type="InterPro" id="IPR036156">
    <property type="entry name" value="Beta-gal/glucu_dom_sf"/>
</dbReference>
<sequence length="803" mass="89240">MGSKRQVINLDRNWSFHLGEINEPRHLSMKSLSLGGFTAPIDGEKGERMPFGPSGAHFLGLVGQGDQEKGLAIVAGTDVDSQLDASWKKVDLPHDWKRDLPYTNNPTLTMNGFKDDCVAYYRRSFSLDEGIRGRQGHLHLDGILGVSDLWYNGAYLKHNESGYVAQDIDVTALSRYGDEGNNTLLVKTDTRHGAEGWWNEGAGIYRSVWLEVYNGVHLSEEESWVRVIELTSASASLQVNVGVVNDGEQEVTVTPTVLIGEQQVSLAKTTLLAGDQTVITTKVELAGPHVWTPEDPYMYPVTFQLEGDQLVKQLGVKTVEYQKDGFYLNGQRYELHGICYHQDFAGVGIAQTKEMLDYKLRLFKEAGINALRSAHHFASPDLMDACDQHGILLMNENRLLETSPWRLDNLRRMVKLSRMHPSMAFWSLSNEELVGNTIPAGRMSHQVATIIRKLDPDHILVQAELLNPEGKVNEEYLQNIDVLGVNYPESPLMGSGAEVIHQQHPDLPMMSTENASYFTTRGNFKDDDTKGLLNSFGTLYSNLAPGKQKPGAPGTGGTATPKQVMEYVKDHPYMGGTFIWLGADCYGEPSPLGWPATTSSYGIMDICGFPKNDYYYYQAHWADQAKTYLHLDPTWNKELLEIDDQGNTAVRVYTNADQVHVWVNDHDYGIHDVVDNTVDLQVVYEPGVLKAEALSGGKVIDQATQVTASSPTKVEVTCLESGNEVDLYQLKAVDKQGNFVSCANNLLYVSAAGGQIWALANGNVIEQDDRRRDQVKLFNGLALAIVRKTSETRSELTVEMEDN</sequence>
<dbReference type="InterPro" id="IPR040605">
    <property type="entry name" value="Glyco_hydro2_dom5"/>
</dbReference>
<dbReference type="GO" id="GO:0004565">
    <property type="term" value="F:beta-galactosidase activity"/>
    <property type="evidence" value="ECO:0007669"/>
    <property type="project" value="UniProtKB-EC"/>
</dbReference>
<organism evidence="8 9">
    <name type="scientific">Limosilactobacillus fermentum</name>
    <name type="common">Lactobacillus fermentum</name>
    <dbReference type="NCBI Taxonomy" id="1613"/>
    <lineage>
        <taxon>Bacteria</taxon>
        <taxon>Bacillati</taxon>
        <taxon>Bacillota</taxon>
        <taxon>Bacilli</taxon>
        <taxon>Lactobacillales</taxon>
        <taxon>Lactobacillaceae</taxon>
        <taxon>Limosilactobacillus</taxon>
    </lineage>
</organism>
<feature type="domain" description="Glycoside hydrolase family 2" evidence="7">
    <location>
        <begin position="722"/>
        <end position="800"/>
    </location>
</feature>
<dbReference type="PATRIC" id="fig|1613.112.peg.623"/>
<dbReference type="InterPro" id="IPR051913">
    <property type="entry name" value="GH2_Domain-Containing"/>
</dbReference>
<keyword evidence="3 8" id="KW-0326">Glycosidase</keyword>
<dbReference type="SUPFAM" id="SSF51445">
    <property type="entry name" value="(Trans)glycosidases"/>
    <property type="match status" value="1"/>
</dbReference>
<evidence type="ECO:0000313" key="9">
    <source>
        <dbReference type="Proteomes" id="UP000094714"/>
    </source>
</evidence>
<dbReference type="AlphaFoldDB" id="A0A1D7ZW72"/>
<evidence type="ECO:0000256" key="2">
    <source>
        <dbReference type="ARBA" id="ARBA00022801"/>
    </source>
</evidence>
<protein>
    <submittedName>
        <fullName evidence="8">Beta-galactosidase</fullName>
        <ecNumber evidence="8">3.2.1.23</ecNumber>
    </submittedName>
</protein>
<comment type="similarity">
    <text evidence="1">Belongs to the glycosyl hydrolase 2 family.</text>
</comment>
<dbReference type="InterPro" id="IPR008979">
    <property type="entry name" value="Galactose-bd-like_sf"/>
</dbReference>
<evidence type="ECO:0000256" key="1">
    <source>
        <dbReference type="ARBA" id="ARBA00007401"/>
    </source>
</evidence>
<dbReference type="RefSeq" id="WP_069775754.1">
    <property type="nucleotide sequence ID" value="NZ_CP017151.1"/>
</dbReference>
<dbReference type="InterPro" id="IPR006103">
    <property type="entry name" value="Glyco_hydro_2_cat"/>
</dbReference>
<feature type="domain" description="DUF4982" evidence="6">
    <location>
        <begin position="647"/>
        <end position="700"/>
    </location>
</feature>
<evidence type="ECO:0000256" key="3">
    <source>
        <dbReference type="ARBA" id="ARBA00023295"/>
    </source>
</evidence>
<feature type="domain" description="Glycoside hydrolase family 2 immunoglobulin-like beta-sandwich" evidence="4">
    <location>
        <begin position="230"/>
        <end position="310"/>
    </location>
</feature>
<dbReference type="Pfam" id="PF16355">
    <property type="entry name" value="DUF4982"/>
    <property type="match status" value="1"/>
</dbReference>
<dbReference type="PANTHER" id="PTHR42732">
    <property type="entry name" value="BETA-GALACTOSIDASE"/>
    <property type="match status" value="1"/>
</dbReference>
<proteinExistence type="inferred from homology"/>
<dbReference type="Gene3D" id="2.60.40.10">
    <property type="entry name" value="Immunoglobulins"/>
    <property type="match status" value="3"/>
</dbReference>
<evidence type="ECO:0000259" key="5">
    <source>
        <dbReference type="Pfam" id="PF02836"/>
    </source>
</evidence>
<dbReference type="SUPFAM" id="SSF49303">
    <property type="entry name" value="beta-Galactosidase/glucuronidase domain"/>
    <property type="match status" value="1"/>
</dbReference>
<dbReference type="GO" id="GO:0005975">
    <property type="term" value="P:carbohydrate metabolic process"/>
    <property type="evidence" value="ECO:0007669"/>
    <property type="project" value="InterPro"/>
</dbReference>
<dbReference type="InterPro" id="IPR032311">
    <property type="entry name" value="DUF4982"/>
</dbReference>
<dbReference type="PANTHER" id="PTHR42732:SF1">
    <property type="entry name" value="BETA-MANNOSIDASE"/>
    <property type="match status" value="1"/>
</dbReference>
<feature type="domain" description="Glycoside hydrolase family 2 catalytic" evidence="5">
    <location>
        <begin position="320"/>
        <end position="513"/>
    </location>
</feature>
<accession>A0A1D7ZW72</accession>
<reference evidence="8 9" key="1">
    <citation type="submission" date="2016-09" db="EMBL/GenBank/DDBJ databases">
        <title>Genome Sequence of the Lactobacillus fermentum strain NCC2970 (CNCM I-5068).</title>
        <authorList>
            <person name="Barretto C."/>
            <person name="Ngom-Bru C."/>
            <person name="Genevaz A."/>
            <person name="Fournier C."/>
            <person name="Moine D."/>
            <person name="Kassam M."/>
            <person name="Iltis A."/>
            <person name="Sagory-Zalkind P."/>
            <person name="Faucherand G."/>
            <person name="Descombes P."/>
            <person name="Duboux S."/>
        </authorList>
    </citation>
    <scope>NUCLEOTIDE SEQUENCE [LARGE SCALE GENOMIC DNA]</scope>
    <source>
        <strain evidence="8 9">NCC2970</strain>
    </source>
</reference>
<evidence type="ECO:0000259" key="7">
    <source>
        <dbReference type="Pfam" id="PF18565"/>
    </source>
</evidence>
<dbReference type="InterPro" id="IPR006102">
    <property type="entry name" value="Ig-like_GH2"/>
</dbReference>
<evidence type="ECO:0000313" key="8">
    <source>
        <dbReference type="EMBL" id="AOR74059.1"/>
    </source>
</evidence>
<dbReference type="Proteomes" id="UP000094714">
    <property type="component" value="Chromosome"/>
</dbReference>
<gene>
    <name evidence="8" type="ORF">LACFE_CDS0592</name>
</gene>
<evidence type="ECO:0000259" key="4">
    <source>
        <dbReference type="Pfam" id="PF00703"/>
    </source>
</evidence>
<keyword evidence="2 8" id="KW-0378">Hydrolase</keyword>
<dbReference type="EMBL" id="CP017151">
    <property type="protein sequence ID" value="AOR74059.1"/>
    <property type="molecule type" value="Genomic_DNA"/>
</dbReference>
<dbReference type="SUPFAM" id="SSF49785">
    <property type="entry name" value="Galactose-binding domain-like"/>
    <property type="match status" value="1"/>
</dbReference>
<dbReference type="Pfam" id="PF18565">
    <property type="entry name" value="Glyco_hydro2_C5"/>
    <property type="match status" value="1"/>
</dbReference>
<dbReference type="Pfam" id="PF00703">
    <property type="entry name" value="Glyco_hydro_2"/>
    <property type="match status" value="1"/>
</dbReference>
<dbReference type="InterPro" id="IPR013783">
    <property type="entry name" value="Ig-like_fold"/>
</dbReference>
<dbReference type="Gene3D" id="3.20.20.80">
    <property type="entry name" value="Glycosidases"/>
    <property type="match status" value="1"/>
</dbReference>